<dbReference type="Pfam" id="PF00144">
    <property type="entry name" value="Beta-lactamase"/>
    <property type="match status" value="1"/>
</dbReference>
<dbReference type="PANTHER" id="PTHR46825:SF9">
    <property type="entry name" value="BETA-LACTAMASE-RELATED DOMAIN-CONTAINING PROTEIN"/>
    <property type="match status" value="1"/>
</dbReference>
<feature type="domain" description="Beta-lactamase-related" evidence="1">
    <location>
        <begin position="47"/>
        <end position="311"/>
    </location>
</feature>
<dbReference type="RefSeq" id="WP_072326130.1">
    <property type="nucleotide sequence ID" value="NZ_FPJW01000006.1"/>
</dbReference>
<accession>A0A1K1XHX9</accession>
<reference evidence="2 3" key="1">
    <citation type="submission" date="2016-11" db="EMBL/GenBank/DDBJ databases">
        <authorList>
            <person name="Jaros S."/>
            <person name="Januszkiewicz K."/>
            <person name="Wedrychowicz H."/>
        </authorList>
    </citation>
    <scope>NUCLEOTIDE SEQUENCE [LARGE SCALE GENOMIC DNA]</scope>
    <source>
        <strain evidence="2 3">DSM 21637</strain>
    </source>
</reference>
<evidence type="ECO:0000259" key="1">
    <source>
        <dbReference type="Pfam" id="PF00144"/>
    </source>
</evidence>
<dbReference type="Proteomes" id="UP000182350">
    <property type="component" value="Unassembled WGS sequence"/>
</dbReference>
<protein>
    <submittedName>
        <fullName evidence="2">Beta-lactamase class C</fullName>
    </submittedName>
</protein>
<dbReference type="SUPFAM" id="SSF56601">
    <property type="entry name" value="beta-lactamase/transpeptidase-like"/>
    <property type="match status" value="1"/>
</dbReference>
<evidence type="ECO:0000313" key="2">
    <source>
        <dbReference type="EMBL" id="SFX48692.1"/>
    </source>
</evidence>
<dbReference type="STRING" id="1122209.SAMN02745752_01823"/>
<dbReference type="InterPro" id="IPR001466">
    <property type="entry name" value="Beta-lactam-related"/>
</dbReference>
<gene>
    <name evidence="2" type="ORF">SAMN02745752_01823</name>
</gene>
<proteinExistence type="predicted"/>
<dbReference type="Gene3D" id="3.40.710.10">
    <property type="entry name" value="DD-peptidase/beta-lactamase superfamily"/>
    <property type="match status" value="1"/>
</dbReference>
<name>A0A1K1XHX9_9GAMM</name>
<dbReference type="EMBL" id="FPJW01000006">
    <property type="protein sequence ID" value="SFX48692.1"/>
    <property type="molecule type" value="Genomic_DNA"/>
</dbReference>
<dbReference type="AlphaFoldDB" id="A0A1K1XHX9"/>
<evidence type="ECO:0000313" key="3">
    <source>
        <dbReference type="Proteomes" id="UP000182350"/>
    </source>
</evidence>
<dbReference type="InterPro" id="IPR012338">
    <property type="entry name" value="Beta-lactam/transpept-like"/>
</dbReference>
<sequence length="335" mass="37318">MNTDAAVLLMQDFLAHSPRSGLDVQLVLRDQHWRWRSGTAEQVASPVFEIGSVGKTLTTSLLALLVQRGQLALTDPVSRFYPNLPWGHRVTLEQLASHTSGLPTNPFSRWQLMRRGRQLAEAFKAEDLLAFLQQLPARLQPGTKAHYSNVGMALLGRILGEVSGGSYADAVQQLILQPLGMQDTHLEPSYYDASRLMQGHDTAGRPVPPFVWRGMEAAGVWRSTTDDMMRFLRAQLGEQGAPWDALARMTTQPRARFSRDTQVGLGWMLSPVKPEGIAAWHGGGTFGQHSMVAWSLELSAAVVVLTNRMPPWWHHLLPSRQLELLPQRLITVLDQ</sequence>
<organism evidence="2 3">
    <name type="scientific">Marinospirillum alkaliphilum DSM 21637</name>
    <dbReference type="NCBI Taxonomy" id="1122209"/>
    <lineage>
        <taxon>Bacteria</taxon>
        <taxon>Pseudomonadati</taxon>
        <taxon>Pseudomonadota</taxon>
        <taxon>Gammaproteobacteria</taxon>
        <taxon>Oceanospirillales</taxon>
        <taxon>Oceanospirillaceae</taxon>
        <taxon>Marinospirillum</taxon>
    </lineage>
</organism>
<dbReference type="InterPro" id="IPR050491">
    <property type="entry name" value="AmpC-like"/>
</dbReference>
<dbReference type="PANTHER" id="PTHR46825">
    <property type="entry name" value="D-ALANYL-D-ALANINE-CARBOXYPEPTIDASE/ENDOPEPTIDASE AMPH"/>
    <property type="match status" value="1"/>
</dbReference>
<keyword evidence="3" id="KW-1185">Reference proteome</keyword>